<accession>A0A2K9YYE9</accession>
<dbReference type="EMBL" id="CP025012">
    <property type="protein sequence ID" value="AUW40881.1"/>
    <property type="molecule type" value="Genomic_DNA"/>
</dbReference>
<dbReference type="Gene3D" id="3.40.50.150">
    <property type="entry name" value="Vaccinia Virus protein VP39"/>
    <property type="match status" value="1"/>
</dbReference>
<dbReference type="AlphaFoldDB" id="A0A2K9YYE9"/>
<dbReference type="RefSeq" id="WP_158686889.1">
    <property type="nucleotide sequence ID" value="NZ_CP025012.1"/>
</dbReference>
<gene>
    <name evidence="1" type="ORF">CUJ84_Chr000467</name>
</gene>
<dbReference type="InterPro" id="IPR029063">
    <property type="entry name" value="SAM-dependent_MTases_sf"/>
</dbReference>
<evidence type="ECO:0000313" key="2">
    <source>
        <dbReference type="Proteomes" id="UP000238523"/>
    </source>
</evidence>
<dbReference type="SUPFAM" id="SSF53335">
    <property type="entry name" value="S-adenosyl-L-methionine-dependent methyltransferases"/>
    <property type="match status" value="1"/>
</dbReference>
<sequence length="260" mass="29251">MKDAPAGLLFRIFRKLTIFKMRPRLRSYLASMSADHPLRGIPTRIVGDAAADPTEFFTHYDAFGFWLMDRLARSGKRHRVLDVGSPKTQNAMVSAYHDITAVVLADCFDRISNVNYVRHDISRPLPFADGSFDVFSSTVTLPLIGLGRYGDDVDANSLPNFITELGRVMTEDAELVISLTTGPDILNFNNGWFLELPTIKRVFKGWELVNAVVDDWSSSRPAVGGNPAERFVSPERASTIRRCDYRVIFCVFRRNNVATQ</sequence>
<dbReference type="Proteomes" id="UP000238523">
    <property type="component" value="Chromosome"/>
</dbReference>
<organism evidence="1 2">
    <name type="scientific">Rhizobium leguminosarum</name>
    <dbReference type="NCBI Taxonomy" id="384"/>
    <lineage>
        <taxon>Bacteria</taxon>
        <taxon>Pseudomonadati</taxon>
        <taxon>Pseudomonadota</taxon>
        <taxon>Alphaproteobacteria</taxon>
        <taxon>Hyphomicrobiales</taxon>
        <taxon>Rhizobiaceae</taxon>
        <taxon>Rhizobium/Agrobacterium group</taxon>
        <taxon>Rhizobium</taxon>
    </lineage>
</organism>
<evidence type="ECO:0008006" key="3">
    <source>
        <dbReference type="Google" id="ProtNLM"/>
    </source>
</evidence>
<evidence type="ECO:0000313" key="1">
    <source>
        <dbReference type="EMBL" id="AUW40881.1"/>
    </source>
</evidence>
<name>A0A2K9YYE9_RHILE</name>
<reference evidence="1 2" key="1">
    <citation type="submission" date="2017-11" db="EMBL/GenBank/DDBJ databases">
        <title>Complete genome of Rhizobium leguminosarum Norway, an ineffective micro-symbiont.</title>
        <authorList>
            <person name="Hoffrichter A."/>
            <person name="Liang J."/>
            <person name="Brachmann A."/>
            <person name="Marin M."/>
        </authorList>
    </citation>
    <scope>NUCLEOTIDE SEQUENCE [LARGE SCALE GENOMIC DNA]</scope>
    <source>
        <strain evidence="1 2">Norway</strain>
    </source>
</reference>
<proteinExistence type="predicted"/>
<protein>
    <recommendedName>
        <fullName evidence="3">Methyltransferase type 11 domain-containing protein</fullName>
    </recommendedName>
</protein>